<name>A0A4Z2FT17_9TELE</name>
<sequence length="77" mass="7964">MWSRKVGGDNDEDEETARLTPMSLPPDASGADESHSGYRTGGSLPGPVPSISGPVDSSLRSSGKLSSSLFSSRPRSA</sequence>
<gene>
    <name evidence="2" type="ORF">EYF80_045414</name>
</gene>
<feature type="compositionally biased region" description="Low complexity" evidence="1">
    <location>
        <begin position="57"/>
        <end position="77"/>
    </location>
</feature>
<evidence type="ECO:0000313" key="3">
    <source>
        <dbReference type="Proteomes" id="UP000314294"/>
    </source>
</evidence>
<comment type="caution">
    <text evidence="2">The sequence shown here is derived from an EMBL/GenBank/DDBJ whole genome shotgun (WGS) entry which is preliminary data.</text>
</comment>
<dbReference type="EMBL" id="SRLO01000905">
    <property type="protein sequence ID" value="TNN44387.1"/>
    <property type="molecule type" value="Genomic_DNA"/>
</dbReference>
<feature type="region of interest" description="Disordered" evidence="1">
    <location>
        <begin position="1"/>
        <end position="77"/>
    </location>
</feature>
<keyword evidence="3" id="KW-1185">Reference proteome</keyword>
<organism evidence="2 3">
    <name type="scientific">Liparis tanakae</name>
    <name type="common">Tanaka's snailfish</name>
    <dbReference type="NCBI Taxonomy" id="230148"/>
    <lineage>
        <taxon>Eukaryota</taxon>
        <taxon>Metazoa</taxon>
        <taxon>Chordata</taxon>
        <taxon>Craniata</taxon>
        <taxon>Vertebrata</taxon>
        <taxon>Euteleostomi</taxon>
        <taxon>Actinopterygii</taxon>
        <taxon>Neopterygii</taxon>
        <taxon>Teleostei</taxon>
        <taxon>Neoteleostei</taxon>
        <taxon>Acanthomorphata</taxon>
        <taxon>Eupercaria</taxon>
        <taxon>Perciformes</taxon>
        <taxon>Cottioidei</taxon>
        <taxon>Cottales</taxon>
        <taxon>Liparidae</taxon>
        <taxon>Liparis</taxon>
    </lineage>
</organism>
<evidence type="ECO:0000256" key="1">
    <source>
        <dbReference type="SAM" id="MobiDB-lite"/>
    </source>
</evidence>
<dbReference type="AlphaFoldDB" id="A0A4Z2FT17"/>
<reference evidence="2 3" key="1">
    <citation type="submission" date="2019-03" db="EMBL/GenBank/DDBJ databases">
        <title>First draft genome of Liparis tanakae, snailfish: a comprehensive survey of snailfish specific genes.</title>
        <authorList>
            <person name="Kim W."/>
            <person name="Song I."/>
            <person name="Jeong J.-H."/>
            <person name="Kim D."/>
            <person name="Kim S."/>
            <person name="Ryu S."/>
            <person name="Song J.Y."/>
            <person name="Lee S.K."/>
        </authorList>
    </citation>
    <scope>NUCLEOTIDE SEQUENCE [LARGE SCALE GENOMIC DNA]</scope>
    <source>
        <tissue evidence="2">Muscle</tissue>
    </source>
</reference>
<accession>A0A4Z2FT17</accession>
<proteinExistence type="predicted"/>
<dbReference type="Proteomes" id="UP000314294">
    <property type="component" value="Unassembled WGS sequence"/>
</dbReference>
<protein>
    <submittedName>
        <fullName evidence="2">Uncharacterized protein</fullName>
    </submittedName>
</protein>
<evidence type="ECO:0000313" key="2">
    <source>
        <dbReference type="EMBL" id="TNN44387.1"/>
    </source>
</evidence>